<dbReference type="GO" id="GO:0005886">
    <property type="term" value="C:plasma membrane"/>
    <property type="evidence" value="ECO:0007669"/>
    <property type="project" value="TreeGrafter"/>
</dbReference>
<dbReference type="STRING" id="863227.GCA_000373005_02582"/>
<dbReference type="Pfam" id="PF00015">
    <property type="entry name" value="MCPsignal"/>
    <property type="match status" value="1"/>
</dbReference>
<evidence type="ECO:0000256" key="2">
    <source>
        <dbReference type="ARBA" id="ARBA00022481"/>
    </source>
</evidence>
<dbReference type="FunFam" id="1.10.287.950:FF:000001">
    <property type="entry name" value="Methyl-accepting chemotaxis sensory transducer"/>
    <property type="match status" value="1"/>
</dbReference>
<evidence type="ECO:0000256" key="3">
    <source>
        <dbReference type="ARBA" id="ARBA00029447"/>
    </source>
</evidence>
<comment type="similarity">
    <text evidence="3">Belongs to the methyl-accepting chemotaxis (MCP) protein family.</text>
</comment>
<evidence type="ECO:0000256" key="1">
    <source>
        <dbReference type="ARBA" id="ARBA00004370"/>
    </source>
</evidence>
<keyword evidence="6" id="KW-0472">Membrane</keyword>
<evidence type="ECO:0000256" key="5">
    <source>
        <dbReference type="SAM" id="Coils"/>
    </source>
</evidence>
<feature type="domain" description="Methyl-accepting transducer" evidence="7">
    <location>
        <begin position="265"/>
        <end position="494"/>
    </location>
</feature>
<keyword evidence="6" id="KW-0812">Transmembrane</keyword>
<dbReference type="PROSITE" id="PS50111">
    <property type="entry name" value="CHEMOTAXIS_TRANSDUC_2"/>
    <property type="match status" value="1"/>
</dbReference>
<dbReference type="InterPro" id="IPR004089">
    <property type="entry name" value="MCPsignal_dom"/>
</dbReference>
<feature type="coiled-coil region" evidence="5">
    <location>
        <begin position="68"/>
        <end position="102"/>
    </location>
</feature>
<evidence type="ECO:0000313" key="9">
    <source>
        <dbReference type="Proteomes" id="UP000235777"/>
    </source>
</evidence>
<dbReference type="Gene3D" id="1.10.287.950">
    <property type="entry name" value="Methyl-accepting chemotaxis protein"/>
    <property type="match status" value="1"/>
</dbReference>
<dbReference type="InterPro" id="IPR024478">
    <property type="entry name" value="HlyB_4HB_MCP"/>
</dbReference>
<keyword evidence="6" id="KW-1133">Transmembrane helix</keyword>
<dbReference type="SMART" id="SM00283">
    <property type="entry name" value="MA"/>
    <property type="match status" value="1"/>
</dbReference>
<dbReference type="PANTHER" id="PTHR43531:SF14">
    <property type="entry name" value="METHYL-ACCEPTING CHEMOTAXIS PROTEIN I-RELATED"/>
    <property type="match status" value="1"/>
</dbReference>
<dbReference type="Proteomes" id="UP000235777">
    <property type="component" value="Unassembled WGS sequence"/>
</dbReference>
<evidence type="ECO:0000259" key="7">
    <source>
        <dbReference type="PROSITE" id="PS50111"/>
    </source>
</evidence>
<dbReference type="CDD" id="cd11386">
    <property type="entry name" value="MCP_signal"/>
    <property type="match status" value="1"/>
</dbReference>
<keyword evidence="9" id="KW-1185">Reference proteome</keyword>
<dbReference type="Pfam" id="PF12729">
    <property type="entry name" value="4HB_MCP_1"/>
    <property type="match status" value="1"/>
</dbReference>
<keyword evidence="5" id="KW-0175">Coiled coil</keyword>
<keyword evidence="2" id="KW-0488">Methylation</keyword>
<dbReference type="GO" id="GO:0006935">
    <property type="term" value="P:chemotaxis"/>
    <property type="evidence" value="ECO:0007669"/>
    <property type="project" value="TreeGrafter"/>
</dbReference>
<sequence length="525" mass="56596">MIWLARMTVFNKLLLAFSFVVGLGALVGGAGLWGVSAMRDVAEQISTKEMNGLYYVEEGNRQRLNADLAEAQLRYATDEAVKQQLKERLTQSLARLHESLERFPETIHTEQGRALFADAMKKEQEWEDALRAEMGASDEATLSRASAASSALRDTFEALIKRKYDLAQTAVRGSQATYESVRLTMFAFIFASITIGVLLAWFIARQLSRQLGGEPADAVEIANRIAQGDLSVPINTRTGDTQSLLWALKNMRERLVQIVSSIGTSSDSIATAAQELARGNTDLSQRTEEQAASLEETASSMEELTSTVRNNADNARQASGLAGGASEIAETSSGYVRQVVETMRELADGSKRMTDIIAVIESIAFQTNILALNAAVEAARAGEQGRGFAVVAGEVRALAQRSAVSAKEIKELIEGSTTRVDSGVQVAERAGKTMAEVMQAVQRVTDIMGEISAASAEQSTGIEQVNRAVVQMDQVTQQNAALVEQAAAAAGSMADQARELKTAVAVFRVGSRHPESTHAPLKTQF</sequence>
<keyword evidence="4" id="KW-0807">Transducer</keyword>
<dbReference type="AlphaFoldDB" id="A0A2N7X844"/>
<organism evidence="8 9">
    <name type="scientific">Trinickia symbiotica</name>
    <dbReference type="NCBI Taxonomy" id="863227"/>
    <lineage>
        <taxon>Bacteria</taxon>
        <taxon>Pseudomonadati</taxon>
        <taxon>Pseudomonadota</taxon>
        <taxon>Betaproteobacteria</taxon>
        <taxon>Burkholderiales</taxon>
        <taxon>Burkholderiaceae</taxon>
        <taxon>Trinickia</taxon>
    </lineage>
</organism>
<evidence type="ECO:0000256" key="4">
    <source>
        <dbReference type="PROSITE-ProRule" id="PRU00284"/>
    </source>
</evidence>
<name>A0A2N7X844_9BURK</name>
<dbReference type="RefSeq" id="WP_018441142.1">
    <property type="nucleotide sequence ID" value="NZ_KB890176.1"/>
</dbReference>
<comment type="caution">
    <text evidence="8">The sequence shown here is derived from an EMBL/GenBank/DDBJ whole genome shotgun (WGS) entry which is preliminary data.</text>
</comment>
<dbReference type="InterPro" id="IPR051310">
    <property type="entry name" value="MCP_chemotaxis"/>
</dbReference>
<gene>
    <name evidence="8" type="ORF">C0Z20_07490</name>
</gene>
<feature type="transmembrane region" description="Helical" evidence="6">
    <location>
        <begin position="183"/>
        <end position="204"/>
    </location>
</feature>
<accession>A0A2N7X844</accession>
<proteinExistence type="inferred from homology"/>
<dbReference type="GO" id="GO:0004888">
    <property type="term" value="F:transmembrane signaling receptor activity"/>
    <property type="evidence" value="ECO:0007669"/>
    <property type="project" value="TreeGrafter"/>
</dbReference>
<dbReference type="OrthoDB" id="8997805at2"/>
<evidence type="ECO:0000256" key="6">
    <source>
        <dbReference type="SAM" id="Phobius"/>
    </source>
</evidence>
<comment type="subcellular location">
    <subcellularLocation>
        <location evidence="1">Membrane</location>
    </subcellularLocation>
</comment>
<dbReference type="PANTHER" id="PTHR43531">
    <property type="entry name" value="PROTEIN ICFG"/>
    <property type="match status" value="1"/>
</dbReference>
<dbReference type="EMBL" id="PNYC01000003">
    <property type="protein sequence ID" value="PMS37780.1"/>
    <property type="molecule type" value="Genomic_DNA"/>
</dbReference>
<reference evidence="8 9" key="1">
    <citation type="submission" date="2018-01" db="EMBL/GenBank/DDBJ databases">
        <title>Whole genome analyses suggest that Burkholderia sensu lato contains two further novel genera in the rhizoxinica-symbiotica group Mycetohabitans gen. nov., and Trinickia gen. nov.: implications for the evolution of diazotrophy and nodulation in the Burkholderiaceae.</title>
        <authorList>
            <person name="Estrada-de los Santos P."/>
            <person name="Palmer M."/>
            <person name="Chavez-Ramirez B."/>
            <person name="Beukes C."/>
            <person name="Steenkamp E.T."/>
            <person name="Hirsch A.M."/>
            <person name="Manyaka P."/>
            <person name="Maluk M."/>
            <person name="Lafos M."/>
            <person name="Crook M."/>
            <person name="Gross E."/>
            <person name="Simon M.F."/>
            <person name="Bueno dos Reis Junior F."/>
            <person name="Poole P.S."/>
            <person name="Venter S.N."/>
            <person name="James E.K."/>
        </authorList>
    </citation>
    <scope>NUCLEOTIDE SEQUENCE [LARGE SCALE GENOMIC DNA]</scope>
    <source>
        <strain evidence="8 9">JPY 581</strain>
    </source>
</reference>
<dbReference type="SUPFAM" id="SSF58104">
    <property type="entry name" value="Methyl-accepting chemotaxis protein (MCP) signaling domain"/>
    <property type="match status" value="1"/>
</dbReference>
<evidence type="ECO:0000313" key="8">
    <source>
        <dbReference type="EMBL" id="PMS37780.1"/>
    </source>
</evidence>
<dbReference type="GO" id="GO:0007165">
    <property type="term" value="P:signal transduction"/>
    <property type="evidence" value="ECO:0007669"/>
    <property type="project" value="UniProtKB-KW"/>
</dbReference>
<protein>
    <submittedName>
        <fullName evidence="8">Methyl-accepting chemotaxis protein</fullName>
    </submittedName>
</protein>